<gene>
    <name evidence="7" type="ORF">ACFPYI_11300</name>
</gene>
<dbReference type="GO" id="GO:0015937">
    <property type="term" value="P:coenzyme A biosynthetic process"/>
    <property type="evidence" value="ECO:0007669"/>
    <property type="project" value="UniProtKB-UniRule"/>
</dbReference>
<keyword evidence="3 6" id="KW-0418">Kinase</keyword>
<name>A0ABD5RNC1_9EURY</name>
<comment type="function">
    <text evidence="6">Catalyzes the GTP-dependent phosphorylation of the 3'-hydroxyl group of dephosphocoenzyme A to form coenzyme A (CoA).</text>
</comment>
<evidence type="ECO:0000256" key="2">
    <source>
        <dbReference type="ARBA" id="ARBA00022741"/>
    </source>
</evidence>
<comment type="catalytic activity">
    <reaction evidence="6">
        <text>3'-dephospho-CoA + GTP = GDP + CoA + H(+)</text>
        <dbReference type="Rhea" id="RHEA:61156"/>
        <dbReference type="ChEBI" id="CHEBI:15378"/>
        <dbReference type="ChEBI" id="CHEBI:37565"/>
        <dbReference type="ChEBI" id="CHEBI:57287"/>
        <dbReference type="ChEBI" id="CHEBI:57328"/>
        <dbReference type="ChEBI" id="CHEBI:58189"/>
        <dbReference type="EC" id="2.7.1.237"/>
    </reaction>
</comment>
<comment type="caution">
    <text evidence="7">The sequence shown here is derived from an EMBL/GenBank/DDBJ whole genome shotgun (WGS) entry which is preliminary data.</text>
</comment>
<feature type="binding site" evidence="6">
    <location>
        <position position="138"/>
    </location>
    <ligand>
        <name>GTP</name>
        <dbReference type="ChEBI" id="CHEBI:37565"/>
    </ligand>
</feature>
<organism evidence="7 8">
    <name type="scientific">Halomarina salina</name>
    <dbReference type="NCBI Taxonomy" id="1872699"/>
    <lineage>
        <taxon>Archaea</taxon>
        <taxon>Methanobacteriati</taxon>
        <taxon>Methanobacteriota</taxon>
        <taxon>Stenosarchaea group</taxon>
        <taxon>Halobacteria</taxon>
        <taxon>Halobacteriales</taxon>
        <taxon>Natronomonadaceae</taxon>
        <taxon>Halomarina</taxon>
    </lineage>
</organism>
<accession>A0ABD5RNC1</accession>
<feature type="binding site" evidence="6">
    <location>
        <position position="39"/>
    </location>
    <ligand>
        <name>GTP</name>
        <dbReference type="ChEBI" id="CHEBI:37565"/>
    </ligand>
</feature>
<dbReference type="Pfam" id="PF04019">
    <property type="entry name" value="DUF359"/>
    <property type="match status" value="1"/>
</dbReference>
<comment type="pathway">
    <text evidence="6">Cofactor biosynthesis; coenzyme A biosynthesis.</text>
</comment>
<dbReference type="GO" id="GO:0005525">
    <property type="term" value="F:GTP binding"/>
    <property type="evidence" value="ECO:0007669"/>
    <property type="project" value="UniProtKB-UniRule"/>
</dbReference>
<dbReference type="PANTHER" id="PTHR40732">
    <property type="entry name" value="UPF0218 PROTEIN TK1697"/>
    <property type="match status" value="1"/>
</dbReference>
<keyword evidence="1 6" id="KW-0808">Transferase</keyword>
<dbReference type="GO" id="GO:0016301">
    <property type="term" value="F:kinase activity"/>
    <property type="evidence" value="ECO:0007669"/>
    <property type="project" value="UniProtKB-UniRule"/>
</dbReference>
<keyword evidence="4 6" id="KW-0173">Coenzyme A biosynthesis</keyword>
<keyword evidence="5 6" id="KW-0342">GTP-binding</keyword>
<evidence type="ECO:0000256" key="1">
    <source>
        <dbReference type="ARBA" id="ARBA00022679"/>
    </source>
</evidence>
<dbReference type="EC" id="2.7.1.237" evidence="6"/>
<dbReference type="PANTHER" id="PTHR40732:SF1">
    <property type="entry name" value="GTP-DEPENDENT DEPHOSPHO-COA KINASE"/>
    <property type="match status" value="1"/>
</dbReference>
<evidence type="ECO:0000256" key="5">
    <source>
        <dbReference type="ARBA" id="ARBA00023134"/>
    </source>
</evidence>
<feature type="binding site" evidence="6">
    <location>
        <position position="57"/>
    </location>
    <ligand>
        <name>GTP</name>
        <dbReference type="ChEBI" id="CHEBI:37565"/>
    </ligand>
</feature>
<dbReference type="RefSeq" id="WP_247414797.1">
    <property type="nucleotide sequence ID" value="NZ_JALLGW010000001.1"/>
</dbReference>
<comment type="similarity">
    <text evidence="6">Belongs to the GTP-dependent DPCK family.</text>
</comment>
<evidence type="ECO:0000313" key="7">
    <source>
        <dbReference type="EMBL" id="MFC5971918.1"/>
    </source>
</evidence>
<keyword evidence="8" id="KW-1185">Reference proteome</keyword>
<feature type="binding site" evidence="6">
    <location>
        <position position="41"/>
    </location>
    <ligand>
        <name>GTP</name>
        <dbReference type="ChEBI" id="CHEBI:37565"/>
    </ligand>
</feature>
<evidence type="ECO:0000256" key="3">
    <source>
        <dbReference type="ARBA" id="ARBA00022777"/>
    </source>
</evidence>
<sequence>MLQLPEALRTELKEPVGPLHTDPAELLTDAGRPLVAVGDVVTNHLLRETTPDVALVDGQTKRAELPADERVESEAFDSVVHVENPAATLSRDLLAALADALETDTSTLILVEGEEDLAAVPAIAVAPDGASVVYGQPDEGMVHVRVDGDTRAAMREFLAKMEGDRDGAADVLGL</sequence>
<feature type="binding site" evidence="6">
    <location>
        <position position="115"/>
    </location>
    <ligand>
        <name>GTP</name>
        <dbReference type="ChEBI" id="CHEBI:37565"/>
    </ligand>
</feature>
<dbReference type="EMBL" id="JBHSQH010000001">
    <property type="protein sequence ID" value="MFC5971918.1"/>
    <property type="molecule type" value="Genomic_DNA"/>
</dbReference>
<evidence type="ECO:0000313" key="8">
    <source>
        <dbReference type="Proteomes" id="UP001596099"/>
    </source>
</evidence>
<keyword evidence="2 6" id="KW-0547">Nucleotide-binding</keyword>
<proteinExistence type="inferred from homology"/>
<feature type="binding site" evidence="6">
    <location>
        <position position="40"/>
    </location>
    <ligand>
        <name>GTP</name>
        <dbReference type="ChEBI" id="CHEBI:37565"/>
    </ligand>
</feature>
<comment type="caution">
    <text evidence="6">Lacks conserved residue(s) required for the propagation of feature annotation.</text>
</comment>
<dbReference type="HAMAP" id="MF_00590">
    <property type="entry name" value="Dephospho_CoA_kinase_GTP_dep"/>
    <property type="match status" value="1"/>
</dbReference>
<evidence type="ECO:0000256" key="4">
    <source>
        <dbReference type="ARBA" id="ARBA00022993"/>
    </source>
</evidence>
<protein>
    <recommendedName>
        <fullName evidence="6">GTP-dependent dephospho-CoA kinase</fullName>
        <ecNumber evidence="6">2.7.1.237</ecNumber>
    </recommendedName>
    <alternativeName>
        <fullName evidence="6">Dephospho-coenzyme A kinase</fullName>
        <shortName evidence="6">DPCK</shortName>
    </alternativeName>
</protein>
<dbReference type="Proteomes" id="UP001596099">
    <property type="component" value="Unassembled WGS sequence"/>
</dbReference>
<reference evidence="7 8" key="1">
    <citation type="journal article" date="2019" name="Int. J. Syst. Evol. Microbiol.">
        <title>The Global Catalogue of Microorganisms (GCM) 10K type strain sequencing project: providing services to taxonomists for standard genome sequencing and annotation.</title>
        <authorList>
            <consortium name="The Broad Institute Genomics Platform"/>
            <consortium name="The Broad Institute Genome Sequencing Center for Infectious Disease"/>
            <person name="Wu L."/>
            <person name="Ma J."/>
        </authorList>
    </citation>
    <scope>NUCLEOTIDE SEQUENCE [LARGE SCALE GENOMIC DNA]</scope>
    <source>
        <strain evidence="7 8">CGMCC 1.12543</strain>
    </source>
</reference>
<evidence type="ECO:0000256" key="6">
    <source>
        <dbReference type="HAMAP-Rule" id="MF_00590"/>
    </source>
</evidence>
<dbReference type="AlphaFoldDB" id="A0ABD5RNC1"/>
<dbReference type="PIRSF" id="PIRSF006533">
    <property type="entry name" value="UCP006533"/>
    <property type="match status" value="1"/>
</dbReference>
<dbReference type="InterPro" id="IPR007164">
    <property type="entry name" value="GTP-dep_dephospho-CoA_kin"/>
</dbReference>